<dbReference type="GO" id="GO:0008270">
    <property type="term" value="F:zinc ion binding"/>
    <property type="evidence" value="ECO:0007669"/>
    <property type="project" value="UniProtKB-KW"/>
</dbReference>
<dbReference type="GO" id="GO:0004528">
    <property type="term" value="F:phosphodiesterase I activity"/>
    <property type="evidence" value="ECO:0007669"/>
    <property type="project" value="UniProtKB-EC"/>
</dbReference>
<evidence type="ECO:0000256" key="11">
    <source>
        <dbReference type="ARBA" id="ARBA00022839"/>
    </source>
</evidence>
<evidence type="ECO:0000256" key="3">
    <source>
        <dbReference type="ARBA" id="ARBA00005533"/>
    </source>
</evidence>
<dbReference type="Gene3D" id="3.40.1350.10">
    <property type="match status" value="1"/>
</dbReference>
<dbReference type="EnsemblMetazoa" id="BGLB035301-RA">
    <property type="protein sequence ID" value="BGLB035301-PA"/>
    <property type="gene ID" value="BGLB035301"/>
</dbReference>
<comment type="catalytic activity">
    <reaction evidence="1 17">
        <text>Hydrolytically removes 5'-nucleotides successively from the 3'-hydroxy termini of 3'-hydroxy-terminated oligonucleotides.</text>
        <dbReference type="EC" id="3.1.4.1"/>
    </reaction>
</comment>
<reference evidence="19" key="1">
    <citation type="submission" date="2020-05" db="UniProtKB">
        <authorList>
            <consortium name="EnsemblMetazoa"/>
        </authorList>
    </citation>
    <scope>IDENTIFICATION</scope>
    <source>
        <strain evidence="19">BB02</strain>
    </source>
</reference>
<proteinExistence type="inferred from homology"/>
<evidence type="ECO:0000256" key="2">
    <source>
        <dbReference type="ARBA" id="ARBA00004123"/>
    </source>
</evidence>
<dbReference type="InterPro" id="IPR033315">
    <property type="entry name" value="Fan1-like"/>
</dbReference>
<dbReference type="GO" id="GO:0070336">
    <property type="term" value="F:flap-structured DNA binding"/>
    <property type="evidence" value="ECO:0007669"/>
    <property type="project" value="TreeGrafter"/>
</dbReference>
<accession>A0A2C9LVB8</accession>
<evidence type="ECO:0000256" key="15">
    <source>
        <dbReference type="ARBA" id="ARBA00023211"/>
    </source>
</evidence>
<dbReference type="VEuPathDB" id="VectorBase:BGLAX_040091"/>
<dbReference type="OrthoDB" id="76364at2759"/>
<evidence type="ECO:0000256" key="14">
    <source>
        <dbReference type="ARBA" id="ARBA00023204"/>
    </source>
</evidence>
<dbReference type="GO" id="GO:0017108">
    <property type="term" value="F:5'-flap endonuclease activity"/>
    <property type="evidence" value="ECO:0007669"/>
    <property type="project" value="TreeGrafter"/>
</dbReference>
<evidence type="ECO:0000256" key="5">
    <source>
        <dbReference type="ARBA" id="ARBA00022723"/>
    </source>
</evidence>
<dbReference type="EnsemblMetazoa" id="BGLB035301-RB">
    <property type="protein sequence ID" value="BGLB035301-PB"/>
    <property type="gene ID" value="BGLB035301"/>
</dbReference>
<keyword evidence="4 17" id="KW-0540">Nuclease</keyword>
<dbReference type="KEGG" id="bgt:106076812"/>
<name>A0A2C9LVB8_BIOGL</name>
<dbReference type="InterPro" id="IPR049132">
    <property type="entry name" value="FAN1-like_euk"/>
</dbReference>
<dbReference type="Pfam" id="PF21170">
    <property type="entry name" value="FAN1_TPR"/>
    <property type="match status" value="1"/>
</dbReference>
<sequence>MSPKRKTKLPPPQSILMHSITSLFEKQNEKLQNRLKSTSSIELDEDLQIIKVEIASPYFKKDTTDSSAFTPLTALNTYGKGTTKKRKLSLNKPLSSTDFNHSQISLNGDSKNTNTFKKLNDINLIKEDCISSDIVCKNVNNGVPDVSPTTMSLVETGKPLLLDGVSTFLNESSSNIDLQTKTQPTNQQFISNTVDPFSGKVSNLVYKDKQEQHIYSRPQSDKEDMGTEGGLTDIVNDNSDAFKVPYYLNNFEAILHSVISDASNGSLFNSEDLSVITSYKALTESAKKLYIRMFCRKMHWIPLSRLNYPEIAEDLTPYLLELQRNLFIYCEDDLNDLEQVLKSLSAADIKTLAKSYHIADQTVQQKMHLVDELMKVSRRNSIGSLFGSKSGNISRAMLIKAKTFLKGIFKLCLEPRRVFVRVIMLYSVVNTSVDEDTGVSGQTQLFQMLMVNMGKLVYPTYTVNKVHNIFSCREDVIRFEHALQLESDLLHCVQRGQWDKAYDVFKCVEEQWELLKSDEHIEKWNRNLPDYLRGFTATSVLNRLMTVAIDILQRRKDFTTAVELLKRLLSQAIYNCSHRGYWWERLALNLDVHLKDPKKSLDVIAEGLADKHVIGGHRLALYLRAESICQKNRSKLKDRFTEFYHDPVKELPKVFLEGRVLHDGVSNNGTKFLTDESYADGNSQDMTVCGVEEFVLAYYKKNGFPSGIHAEGSIVSTLFGIFFWDIIFMPLPDAFHSPYQVLPLDFYSEAFYERRKDVIEDRLQKLSNNSVQELESIVEDIYGQHEGSQCIGINWERMRSADVVKEIVTCLGGQLLSGVIARYAQCPRHTRSGFPDLTLWNSQTKKLKICEVKGPGDRLSHKQILWIDYLLKLGIDAEVCHVKAVAAKRLRY</sequence>
<keyword evidence="9 17" id="KW-0378">Hydrolase</keyword>
<dbReference type="GO" id="GO:0008409">
    <property type="term" value="F:5'-3' exonuclease activity"/>
    <property type="evidence" value="ECO:0007669"/>
    <property type="project" value="TreeGrafter"/>
</dbReference>
<dbReference type="SMART" id="SM00990">
    <property type="entry name" value="VRR_NUC"/>
    <property type="match status" value="1"/>
</dbReference>
<dbReference type="Proteomes" id="UP000076420">
    <property type="component" value="Unassembled WGS sequence"/>
</dbReference>
<keyword evidence="8" id="KW-0863">Zinc-finger</keyword>
<dbReference type="FunFam" id="3.40.1350.10:FF:000004">
    <property type="entry name" value="Fanconi-associated nuclease"/>
    <property type="match status" value="1"/>
</dbReference>
<evidence type="ECO:0000256" key="17">
    <source>
        <dbReference type="RuleBase" id="RU365033"/>
    </source>
</evidence>
<feature type="domain" description="VRR-NUC" evidence="18">
    <location>
        <begin position="769"/>
        <end position="884"/>
    </location>
</feature>
<keyword evidence="12 17" id="KW-0460">Magnesium</keyword>
<dbReference type="InterPro" id="IPR011856">
    <property type="entry name" value="tRNA_endonuc-like_dom_sf"/>
</dbReference>
<dbReference type="AlphaFoldDB" id="A0A2C9LVB8"/>
<dbReference type="GO" id="GO:0036297">
    <property type="term" value="P:interstrand cross-link repair"/>
    <property type="evidence" value="ECO:0007669"/>
    <property type="project" value="InterPro"/>
</dbReference>
<dbReference type="Pfam" id="PF21169">
    <property type="entry name" value="Fan1_SAP"/>
    <property type="match status" value="1"/>
</dbReference>
<dbReference type="EC" id="3.1.4.1" evidence="17"/>
<evidence type="ECO:0000256" key="4">
    <source>
        <dbReference type="ARBA" id="ARBA00022722"/>
    </source>
</evidence>
<evidence type="ECO:0000313" key="19">
    <source>
        <dbReference type="EnsemblMetazoa" id="BGLB035301-PA"/>
    </source>
</evidence>
<keyword evidence="11" id="KW-0269">Exonuclease</keyword>
<evidence type="ECO:0000256" key="16">
    <source>
        <dbReference type="ARBA" id="ARBA00023242"/>
    </source>
</evidence>
<dbReference type="PANTHER" id="PTHR15749:SF4">
    <property type="entry name" value="FANCONI-ASSOCIATED NUCLEASE 1"/>
    <property type="match status" value="1"/>
</dbReference>
<keyword evidence="13" id="KW-0175">Coiled coil</keyword>
<dbReference type="InterPro" id="IPR049126">
    <property type="entry name" value="FAN1-like_TPR"/>
</dbReference>
<evidence type="ECO:0000256" key="6">
    <source>
        <dbReference type="ARBA" id="ARBA00022759"/>
    </source>
</evidence>
<evidence type="ECO:0000259" key="18">
    <source>
        <dbReference type="SMART" id="SM00990"/>
    </source>
</evidence>
<keyword evidence="15 17" id="KW-0464">Manganese</keyword>
<keyword evidence="7 17" id="KW-0227">DNA damage</keyword>
<dbReference type="InterPro" id="IPR049138">
    <property type="entry name" value="Fan1_SAP_met"/>
</dbReference>
<comment type="function">
    <text evidence="17">Nuclease required for the repair of DNA interstrand cross-links (ICL). Acts as a 5'-3' exonuclease that anchors at a cut end of DNA and cleaves DNA successively at every third nucleotide, allowing to excise an ICL from one strand through flanking incisions.</text>
</comment>
<dbReference type="RefSeq" id="XP_013093085.2">
    <property type="nucleotide sequence ID" value="XM_013237631.2"/>
</dbReference>
<protein>
    <recommendedName>
        <fullName evidence="17">Fanconi-associated nuclease</fullName>
        <ecNumber evidence="17">3.1.4.1</ecNumber>
    </recommendedName>
</protein>
<gene>
    <name evidence="19" type="primary">106076812</name>
</gene>
<comment type="subcellular location">
    <subcellularLocation>
        <location evidence="2 17">Nucleus</location>
    </subcellularLocation>
</comment>
<dbReference type="GO" id="GO:0005634">
    <property type="term" value="C:nucleus"/>
    <property type="evidence" value="ECO:0007669"/>
    <property type="project" value="UniProtKB-SubCell"/>
</dbReference>
<keyword evidence="14 17" id="KW-0234">DNA repair</keyword>
<keyword evidence="6" id="KW-0255">Endonuclease</keyword>
<comment type="similarity">
    <text evidence="3 17">Belongs to the FAN1 family.</text>
</comment>
<evidence type="ECO:0000256" key="13">
    <source>
        <dbReference type="ARBA" id="ARBA00023054"/>
    </source>
</evidence>
<dbReference type="VEuPathDB" id="VectorBase:BGLB035301"/>
<evidence type="ECO:0000256" key="8">
    <source>
        <dbReference type="ARBA" id="ARBA00022771"/>
    </source>
</evidence>
<evidence type="ECO:0000313" key="20">
    <source>
        <dbReference type="Proteomes" id="UP000076420"/>
    </source>
</evidence>
<dbReference type="CDD" id="cd22326">
    <property type="entry name" value="FAN1-like"/>
    <property type="match status" value="1"/>
</dbReference>
<comment type="cofactor">
    <cofactor evidence="17">
        <name>Mg(2+)</name>
        <dbReference type="ChEBI" id="CHEBI:18420"/>
    </cofactor>
    <cofactor evidence="17">
        <name>Mn(2+)</name>
        <dbReference type="ChEBI" id="CHEBI:29035"/>
    </cofactor>
</comment>
<dbReference type="Pfam" id="PF21315">
    <property type="entry name" value="FAN1_HTH"/>
    <property type="match status" value="1"/>
</dbReference>
<dbReference type="InterPro" id="IPR014883">
    <property type="entry name" value="VRR_NUC"/>
</dbReference>
<evidence type="ECO:0000256" key="7">
    <source>
        <dbReference type="ARBA" id="ARBA00022763"/>
    </source>
</evidence>
<evidence type="ECO:0000256" key="1">
    <source>
        <dbReference type="ARBA" id="ARBA00000983"/>
    </source>
</evidence>
<dbReference type="Pfam" id="PF08774">
    <property type="entry name" value="VRR_NUC"/>
    <property type="match status" value="1"/>
</dbReference>
<dbReference type="InterPro" id="IPR049125">
    <property type="entry name" value="FAN1-like_WH"/>
</dbReference>
<organism evidence="19 20">
    <name type="scientific">Biomphalaria glabrata</name>
    <name type="common">Bloodfluke planorb</name>
    <name type="synonym">Freshwater snail</name>
    <dbReference type="NCBI Taxonomy" id="6526"/>
    <lineage>
        <taxon>Eukaryota</taxon>
        <taxon>Metazoa</taxon>
        <taxon>Spiralia</taxon>
        <taxon>Lophotrochozoa</taxon>
        <taxon>Mollusca</taxon>
        <taxon>Gastropoda</taxon>
        <taxon>Heterobranchia</taxon>
        <taxon>Euthyneura</taxon>
        <taxon>Panpulmonata</taxon>
        <taxon>Hygrophila</taxon>
        <taxon>Lymnaeoidea</taxon>
        <taxon>Planorbidae</taxon>
        <taxon>Biomphalaria</taxon>
    </lineage>
</organism>
<dbReference type="PANTHER" id="PTHR15749">
    <property type="entry name" value="FANCONI-ASSOCIATED NUCLEASE 1"/>
    <property type="match status" value="1"/>
</dbReference>
<evidence type="ECO:0000256" key="10">
    <source>
        <dbReference type="ARBA" id="ARBA00022833"/>
    </source>
</evidence>
<keyword evidence="16 17" id="KW-0539">Nucleus</keyword>
<dbReference type="STRING" id="6526.A0A2C9LVB8"/>
<evidence type="ECO:0000256" key="9">
    <source>
        <dbReference type="ARBA" id="ARBA00022801"/>
    </source>
</evidence>
<keyword evidence="10" id="KW-0862">Zinc</keyword>
<evidence type="ECO:0000256" key="12">
    <source>
        <dbReference type="ARBA" id="ARBA00022842"/>
    </source>
</evidence>
<keyword evidence="5 17" id="KW-0479">Metal-binding</keyword>